<dbReference type="InterPro" id="IPR006116">
    <property type="entry name" value="NT_2-5OAS_ClassI-CCAase"/>
</dbReference>
<evidence type="ECO:0000259" key="2">
    <source>
        <dbReference type="Pfam" id="PF18134"/>
    </source>
</evidence>
<keyword evidence="1" id="KW-0051">Antiviral defense</keyword>
<name>A0A1H9IJR5_9ACTN</name>
<protein>
    <recommendedName>
        <fullName evidence="2">Adenylyl/Guanylyl and SMODS C-terminal sensor domain-containing protein</fullName>
    </recommendedName>
</protein>
<evidence type="ECO:0000256" key="1">
    <source>
        <dbReference type="ARBA" id="ARBA00023118"/>
    </source>
</evidence>
<gene>
    <name evidence="3" type="ORF">SAMN05421756_105273</name>
</gene>
<dbReference type="InterPro" id="IPR043519">
    <property type="entry name" value="NT_sf"/>
</dbReference>
<feature type="domain" description="Adenylyl/Guanylyl and SMODS C-terminal sensor" evidence="2">
    <location>
        <begin position="322"/>
        <end position="442"/>
    </location>
</feature>
<proteinExistence type="predicted"/>
<sequence>MNLTGYFKAFLDNTVDLNQTRLDQLDSRVASIVNVLENDSELGEHVREHIRQGSWAHRTIIKPLNNHEFDADILLRLDEEQEWDEQQYLDEVWAALRRSSMYRHMVKKKNRCVRVVYAGDCHVDVVPHVHLADGRQVIVNYEEAVFEETNPEGFTAWMKERDTLAHRNLRKVLRLLKYLRDYKQTFSVPSIILTLLVAERVTAWDADERYKDVPTALKNLLDDLDTWLQMYPTMPTLEDPSCPGTTFNHRWDQAQYENFRTKIARYSGWVTEAYDETDKQKSITAWKRVFGDAFKAPAALSAALSSARTDEAPVLLPRAPKEQYIEERGYEMVLSHKAQITAMVLKKDGFRSGPLRRLGSVGKHRRVRFSVTTDVPGPVDVFWKVRNVGPEAAHQLRGEISKDDGSLSRTEPTMYRGRHYVEVYIVKNDRVLAMDRHDVPIS</sequence>
<organism evidence="3 4">
    <name type="scientific">Microlunatus flavus</name>
    <dbReference type="NCBI Taxonomy" id="1036181"/>
    <lineage>
        <taxon>Bacteria</taxon>
        <taxon>Bacillati</taxon>
        <taxon>Actinomycetota</taxon>
        <taxon>Actinomycetes</taxon>
        <taxon>Propionibacteriales</taxon>
        <taxon>Propionibacteriaceae</taxon>
        <taxon>Microlunatus</taxon>
    </lineage>
</organism>
<dbReference type="GO" id="GO:0051607">
    <property type="term" value="P:defense response to virus"/>
    <property type="evidence" value="ECO:0007669"/>
    <property type="project" value="UniProtKB-KW"/>
</dbReference>
<dbReference type="Proteomes" id="UP000198504">
    <property type="component" value="Unassembled WGS sequence"/>
</dbReference>
<dbReference type="Gene3D" id="3.30.460.10">
    <property type="entry name" value="Beta Polymerase, domain 2"/>
    <property type="match status" value="1"/>
</dbReference>
<dbReference type="InterPro" id="IPR040511">
    <property type="entry name" value="AGS_C"/>
</dbReference>
<dbReference type="GO" id="GO:0016779">
    <property type="term" value="F:nucleotidyltransferase activity"/>
    <property type="evidence" value="ECO:0007669"/>
    <property type="project" value="InterPro"/>
</dbReference>
<dbReference type="Pfam" id="PF18134">
    <property type="entry name" value="AGS_C"/>
    <property type="match status" value="1"/>
</dbReference>
<reference evidence="4" key="1">
    <citation type="submission" date="2016-10" db="EMBL/GenBank/DDBJ databases">
        <authorList>
            <person name="Varghese N."/>
            <person name="Submissions S."/>
        </authorList>
    </citation>
    <scope>NUCLEOTIDE SEQUENCE [LARGE SCALE GENOMIC DNA]</scope>
    <source>
        <strain evidence="4">CGMCC 4.6856</strain>
    </source>
</reference>
<dbReference type="CDD" id="cd05400">
    <property type="entry name" value="NT_2-5OAS_ClassI-CCAase"/>
    <property type="match status" value="1"/>
</dbReference>
<dbReference type="SUPFAM" id="SSF81301">
    <property type="entry name" value="Nucleotidyltransferase"/>
    <property type="match status" value="1"/>
</dbReference>
<dbReference type="AlphaFoldDB" id="A0A1H9IJR5"/>
<evidence type="ECO:0000313" key="3">
    <source>
        <dbReference type="EMBL" id="SEQ74635.1"/>
    </source>
</evidence>
<dbReference type="EMBL" id="FOFA01000005">
    <property type="protein sequence ID" value="SEQ74635.1"/>
    <property type="molecule type" value="Genomic_DNA"/>
</dbReference>
<dbReference type="Pfam" id="PF18144">
    <property type="entry name" value="SMODS"/>
    <property type="match status" value="1"/>
</dbReference>
<keyword evidence="4" id="KW-1185">Reference proteome</keyword>
<dbReference type="OrthoDB" id="3328101at2"/>
<accession>A0A1H9IJR5</accession>
<dbReference type="RefSeq" id="WP_091181601.1">
    <property type="nucleotide sequence ID" value="NZ_FOFA01000005.1"/>
</dbReference>
<dbReference type="STRING" id="1036181.SAMN05421756_105273"/>
<evidence type="ECO:0000313" key="4">
    <source>
        <dbReference type="Proteomes" id="UP000198504"/>
    </source>
</evidence>